<dbReference type="NCBIfam" id="TIGR00254">
    <property type="entry name" value="GGDEF"/>
    <property type="match status" value="1"/>
</dbReference>
<dbReference type="InterPro" id="IPR013655">
    <property type="entry name" value="PAS_fold_3"/>
</dbReference>
<dbReference type="InterPro" id="IPR036754">
    <property type="entry name" value="YbaK/aa-tRNA-synt-asso_dom_sf"/>
</dbReference>
<reference evidence="4 5" key="1">
    <citation type="submission" date="2024-04" db="EMBL/GenBank/DDBJ databases">
        <title>Defined microbial consortia suppress multidrug-resistant proinflammatory Enterobacteriaceae via ecological control.</title>
        <authorList>
            <person name="Furuichi M."/>
            <person name="Kawaguchi T."/>
            <person name="Pust M."/>
            <person name="Yasuma K."/>
            <person name="Plichta D."/>
            <person name="Hasegawa N."/>
            <person name="Ohya T."/>
            <person name="Bhattarai S."/>
            <person name="Sasajima S."/>
            <person name="Aoto Y."/>
            <person name="Tuganbaev T."/>
            <person name="Yaginuma M."/>
            <person name="Ueda M."/>
            <person name="Okahashi N."/>
            <person name="Amafuji K."/>
            <person name="Kiridooshi Y."/>
            <person name="Sugita K."/>
            <person name="Strazar M."/>
            <person name="Skelly A."/>
            <person name="Suda W."/>
            <person name="Hattori M."/>
            <person name="Nakamoto N."/>
            <person name="Caballero S."/>
            <person name="Norman J."/>
            <person name="Olle B."/>
            <person name="Tanoue T."/>
            <person name="Arita M."/>
            <person name="Bucci V."/>
            <person name="Atarashi K."/>
            <person name="Xavier R."/>
            <person name="Honda K."/>
        </authorList>
    </citation>
    <scope>NUCLEOTIDE SEQUENCE [LARGE SCALE GENOMIC DNA]</scope>
    <source>
        <strain evidence="5">k34-0107-D12</strain>
    </source>
</reference>
<feature type="domain" description="PAC" evidence="2">
    <location>
        <begin position="265"/>
        <end position="316"/>
    </location>
</feature>
<dbReference type="Gene3D" id="3.30.450.20">
    <property type="entry name" value="PAS domain"/>
    <property type="match status" value="1"/>
</dbReference>
<feature type="region of interest" description="Disordered" evidence="1">
    <location>
        <begin position="160"/>
        <end position="189"/>
    </location>
</feature>
<name>A0ABQ0BWA9_9FIRM</name>
<dbReference type="InterPro" id="IPR000160">
    <property type="entry name" value="GGDEF_dom"/>
</dbReference>
<feature type="domain" description="GGDEF" evidence="3">
    <location>
        <begin position="475"/>
        <end position="606"/>
    </location>
</feature>
<dbReference type="PROSITE" id="PS50887">
    <property type="entry name" value="GGDEF"/>
    <property type="match status" value="1"/>
</dbReference>
<dbReference type="InterPro" id="IPR001610">
    <property type="entry name" value="PAC"/>
</dbReference>
<dbReference type="Gene3D" id="3.90.960.10">
    <property type="entry name" value="YbaK/aminoacyl-tRNA synthetase-associated domain"/>
    <property type="match status" value="1"/>
</dbReference>
<accession>A0ABQ0BWA9</accession>
<sequence>MAIEKVKEYFRGFGMEERIMEFSQSSATVELAAKAAGCEPERIAKTLSFLVDGRTVLVVMAGDARVDNKKFKDYFHTKAKMLSPDEVETRTGHAVGGVCPFGIPADVQVFLDISLKRFKTVFPACGSASSAIELTPGELEKYAGSREWIDVCRGWQPETPFVPETPSESETPSVPEMPSVPEAPSVPEPSKKYLSRMPGGFFIYEADGDEKITYVNENVLKLFRCRDMEAFQALTGGSFRGMVHPGDLERVESEIMAQIASDTYDYVEYRICCQDGTVLWVEDYGRLVEEENGKYYFYVFLVDATEKIRLRKLVNRRDHLQRVLTTLANDVDFDIHCKDCTIDVYGCFEQRFGRPPRKKDFIPFMCENCEKKGEVKLFVHSYPMEEQSFDKEEQDVVMVDGEGNNLWTRCQIAHFKGKDGGFDRKIGRMLDTHEQTMREIYYRQGAEKDCLTGIYNRRSGERLIKRRLKSMEQTTSCMMIMLDVDGFKMLNDTYGHPFGDNILLQVACALQSTFRKNDICARIGGDEFMVFLEDVRDKGVCLKRLQQLVTYTLQDESVEQYNVTLSAGVSYQTGSKLSYEEMYRRADEALYEAKRAGKRSFRVYSENDA</sequence>
<protein>
    <recommendedName>
        <fullName evidence="6">Diguanylate cyclase</fullName>
    </recommendedName>
</protein>
<dbReference type="Pfam" id="PF04073">
    <property type="entry name" value="tRNA_edit"/>
    <property type="match status" value="1"/>
</dbReference>
<evidence type="ECO:0000313" key="5">
    <source>
        <dbReference type="Proteomes" id="UP001600941"/>
    </source>
</evidence>
<dbReference type="Pfam" id="PF00990">
    <property type="entry name" value="GGDEF"/>
    <property type="match status" value="1"/>
</dbReference>
<dbReference type="SMART" id="SM00086">
    <property type="entry name" value="PAC"/>
    <property type="match status" value="1"/>
</dbReference>
<evidence type="ECO:0000259" key="3">
    <source>
        <dbReference type="PROSITE" id="PS50887"/>
    </source>
</evidence>
<dbReference type="SUPFAM" id="SSF55785">
    <property type="entry name" value="PYP-like sensor domain (PAS domain)"/>
    <property type="match status" value="1"/>
</dbReference>
<proteinExistence type="predicted"/>
<dbReference type="PANTHER" id="PTHR44757">
    <property type="entry name" value="DIGUANYLATE CYCLASE DGCP"/>
    <property type="match status" value="1"/>
</dbReference>
<evidence type="ECO:0000256" key="1">
    <source>
        <dbReference type="SAM" id="MobiDB-lite"/>
    </source>
</evidence>
<dbReference type="SUPFAM" id="SSF55073">
    <property type="entry name" value="Nucleotide cyclase"/>
    <property type="match status" value="1"/>
</dbReference>
<dbReference type="InterPro" id="IPR000700">
    <property type="entry name" value="PAS-assoc_C"/>
</dbReference>
<dbReference type="InterPro" id="IPR029787">
    <property type="entry name" value="Nucleotide_cyclase"/>
</dbReference>
<evidence type="ECO:0008006" key="6">
    <source>
        <dbReference type="Google" id="ProtNLM"/>
    </source>
</evidence>
<dbReference type="CDD" id="cd04333">
    <property type="entry name" value="ProX_deacylase"/>
    <property type="match status" value="1"/>
</dbReference>
<evidence type="ECO:0000313" key="4">
    <source>
        <dbReference type="EMBL" id="GAA6500817.1"/>
    </source>
</evidence>
<dbReference type="CDD" id="cd01949">
    <property type="entry name" value="GGDEF"/>
    <property type="match status" value="1"/>
</dbReference>
<evidence type="ECO:0000259" key="2">
    <source>
        <dbReference type="PROSITE" id="PS50113"/>
    </source>
</evidence>
<dbReference type="InterPro" id="IPR043128">
    <property type="entry name" value="Rev_trsase/Diguanyl_cyclase"/>
</dbReference>
<dbReference type="SUPFAM" id="SSF55826">
    <property type="entry name" value="YbaK/ProRS associated domain"/>
    <property type="match status" value="1"/>
</dbReference>
<dbReference type="SMART" id="SM00267">
    <property type="entry name" value="GGDEF"/>
    <property type="match status" value="1"/>
</dbReference>
<comment type="caution">
    <text evidence="4">The sequence shown here is derived from an EMBL/GenBank/DDBJ whole genome shotgun (WGS) entry which is preliminary data.</text>
</comment>
<dbReference type="NCBIfam" id="TIGR00229">
    <property type="entry name" value="sensory_box"/>
    <property type="match status" value="1"/>
</dbReference>
<dbReference type="Proteomes" id="UP001600941">
    <property type="component" value="Unassembled WGS sequence"/>
</dbReference>
<feature type="compositionally biased region" description="Low complexity" evidence="1">
    <location>
        <begin position="160"/>
        <end position="185"/>
    </location>
</feature>
<dbReference type="InterPro" id="IPR052155">
    <property type="entry name" value="Biofilm_reg_signaling"/>
</dbReference>
<organism evidence="4 5">
    <name type="scientific">Blautia parvula</name>
    <dbReference type="NCBI Taxonomy" id="2877527"/>
    <lineage>
        <taxon>Bacteria</taxon>
        <taxon>Bacillati</taxon>
        <taxon>Bacillota</taxon>
        <taxon>Clostridia</taxon>
        <taxon>Lachnospirales</taxon>
        <taxon>Lachnospiraceae</taxon>
        <taxon>Blautia</taxon>
    </lineage>
</organism>
<dbReference type="InterPro" id="IPR000014">
    <property type="entry name" value="PAS"/>
</dbReference>
<dbReference type="Pfam" id="PF08447">
    <property type="entry name" value="PAS_3"/>
    <property type="match status" value="1"/>
</dbReference>
<dbReference type="EMBL" id="BAABZQ010000001">
    <property type="protein sequence ID" value="GAA6500817.1"/>
    <property type="molecule type" value="Genomic_DNA"/>
</dbReference>
<keyword evidence="5" id="KW-1185">Reference proteome</keyword>
<dbReference type="InterPro" id="IPR035965">
    <property type="entry name" value="PAS-like_dom_sf"/>
</dbReference>
<dbReference type="InterPro" id="IPR007214">
    <property type="entry name" value="YbaK/aa-tRNA-synth-assoc-dom"/>
</dbReference>
<dbReference type="PROSITE" id="PS50113">
    <property type="entry name" value="PAC"/>
    <property type="match status" value="1"/>
</dbReference>
<dbReference type="CDD" id="cd00130">
    <property type="entry name" value="PAS"/>
    <property type="match status" value="1"/>
</dbReference>
<dbReference type="Gene3D" id="3.30.70.270">
    <property type="match status" value="1"/>
</dbReference>
<dbReference type="PANTHER" id="PTHR44757:SF2">
    <property type="entry name" value="BIOFILM ARCHITECTURE MAINTENANCE PROTEIN MBAA"/>
    <property type="match status" value="1"/>
</dbReference>
<gene>
    <name evidence="4" type="ORF">K340107D12_36330</name>
</gene>